<dbReference type="Proteomes" id="UP001224997">
    <property type="component" value="Unassembled WGS sequence"/>
</dbReference>
<feature type="transmembrane region" description="Helical" evidence="1">
    <location>
        <begin position="196"/>
        <end position="218"/>
    </location>
</feature>
<evidence type="ECO:0000256" key="1">
    <source>
        <dbReference type="SAM" id="Phobius"/>
    </source>
</evidence>
<keyword evidence="1" id="KW-1133">Transmembrane helix</keyword>
<organism evidence="2 3">
    <name type="scientific">Paracoccus spongiarum</name>
    <dbReference type="NCBI Taxonomy" id="3064387"/>
    <lineage>
        <taxon>Bacteria</taxon>
        <taxon>Pseudomonadati</taxon>
        <taxon>Pseudomonadota</taxon>
        <taxon>Alphaproteobacteria</taxon>
        <taxon>Rhodobacterales</taxon>
        <taxon>Paracoccaceae</taxon>
        <taxon>Paracoccus</taxon>
    </lineage>
</organism>
<keyword evidence="1" id="KW-0812">Transmembrane</keyword>
<keyword evidence="3" id="KW-1185">Reference proteome</keyword>
<evidence type="ECO:0008006" key="4">
    <source>
        <dbReference type="Google" id="ProtNLM"/>
    </source>
</evidence>
<dbReference type="RefSeq" id="WP_305963374.1">
    <property type="nucleotide sequence ID" value="NZ_JAVAMQ010000008.1"/>
</dbReference>
<gene>
    <name evidence="2" type="ORF">Q5Y72_10520</name>
</gene>
<reference evidence="2 3" key="1">
    <citation type="submission" date="2023-08" db="EMBL/GenBank/DDBJ databases">
        <authorList>
            <person name="Park J.-S."/>
        </authorList>
    </citation>
    <scope>NUCLEOTIDE SEQUENCE [LARGE SCALE GENOMIC DNA]</scope>
    <source>
        <strain evidence="2 3">2205BS29-5</strain>
    </source>
</reference>
<name>A0ABT9JCI8_9RHOB</name>
<feature type="transmembrane region" description="Helical" evidence="1">
    <location>
        <begin position="136"/>
        <end position="157"/>
    </location>
</feature>
<proteinExistence type="predicted"/>
<protein>
    <recommendedName>
        <fullName evidence="4">ABC transporter ATP-binding protein</fullName>
    </recommendedName>
</protein>
<sequence length="273" mass="29549">MTVDQDVEAARRRAVEGFVRARYGPRGTLRLHRAALGLDLLRAPVNVMLSPVFLLSRLIAWGLGRLGLAGPARWLAARQIFLQSDLARTLNQDLTAFLDAMQAQRLIPQLPSGIRRPIVDAYTETRNAVAEITTSLIVLGTGLFMFGAATPGVISLAGPLAEQRARNRAIEEFVLGNGLGRLWTGLFPAEPTTTQVVLTGLVLAALASLVTTFAGLLADPAQVWTGIHRRRLMRLIARIDRGAETQGLAGEHLLARSGDLADAVLTLWRSLRG</sequence>
<evidence type="ECO:0000313" key="2">
    <source>
        <dbReference type="EMBL" id="MDP5307525.1"/>
    </source>
</evidence>
<dbReference type="EMBL" id="JAVAMQ010000008">
    <property type="protein sequence ID" value="MDP5307525.1"/>
    <property type="molecule type" value="Genomic_DNA"/>
</dbReference>
<accession>A0ABT9JCI8</accession>
<evidence type="ECO:0000313" key="3">
    <source>
        <dbReference type="Proteomes" id="UP001224997"/>
    </source>
</evidence>
<dbReference type="InterPro" id="IPR046575">
    <property type="entry name" value="DUF6635"/>
</dbReference>
<keyword evidence="1" id="KW-0472">Membrane</keyword>
<dbReference type="Pfam" id="PF20340">
    <property type="entry name" value="DUF6635"/>
    <property type="match status" value="1"/>
</dbReference>
<comment type="caution">
    <text evidence="2">The sequence shown here is derived from an EMBL/GenBank/DDBJ whole genome shotgun (WGS) entry which is preliminary data.</text>
</comment>